<dbReference type="EMBL" id="CAJFCJ010000104">
    <property type="protein sequence ID" value="CAD5126929.1"/>
    <property type="molecule type" value="Genomic_DNA"/>
</dbReference>
<protein>
    <submittedName>
        <fullName evidence="1">DgyrCDS14943</fullName>
    </submittedName>
</protein>
<comment type="caution">
    <text evidence="1">The sequence shown here is derived from an EMBL/GenBank/DDBJ whole genome shotgun (WGS) entry which is preliminary data.</text>
</comment>
<sequence>MCNTFRSYLIISRAYKYGLKGEIQRMTVYPMPQDVVVDFEKGLWKALKSIYSAVSIRQCAFHWSQTVYRKIQNLGYIKDYQSNMNNRRTTLSKILALPFLSSFTLPTMFNLIENEMKTANRYSDLEDNVRSQWIENSIWQLQQWSVIGFSIRKNNEVEAWHRRDCETPTKFIDLYFLDKFFTYSIKPLVKDEYSIYGKLQIQISSINQLENVAFQSKITDNEMKMLCKRMGYDGIHFIAQACPSDGGKFFMELTENYLIKSKTFGFLPMKFKMTEDFINIGKAICKLSGELPTPNSPIIIIRTYDEIYLEHCPLLNQHLHRFGNVVLDNCKWDNSDLWGCELLDTEETVYTSIPNCVKKENFTKVNAVCKYFGFLSGTMIKAEEETGLGTRELFSFKCNDCKSKGLSYTFEESCFYLFSEKISVSIKDSSELCKKRNMTLPSYITNEAEYLLTLNKQFEYILSVEASDKLQPNSKFRLSLPGTLKTEEDVKGRKFLVFDDGKPFELRYFQLLRNNE</sequence>
<reference evidence="1 2" key="1">
    <citation type="submission" date="2020-08" db="EMBL/GenBank/DDBJ databases">
        <authorList>
            <person name="Hejnol A."/>
        </authorList>
    </citation>
    <scope>NUCLEOTIDE SEQUENCE [LARGE SCALE GENOMIC DNA]</scope>
</reference>
<dbReference type="OrthoDB" id="10034274at2759"/>
<dbReference type="Proteomes" id="UP000549394">
    <property type="component" value="Unassembled WGS sequence"/>
</dbReference>
<evidence type="ECO:0000313" key="2">
    <source>
        <dbReference type="Proteomes" id="UP000549394"/>
    </source>
</evidence>
<evidence type="ECO:0000313" key="1">
    <source>
        <dbReference type="EMBL" id="CAD5126929.1"/>
    </source>
</evidence>
<accession>A0A7I8WFE6</accession>
<keyword evidence="2" id="KW-1185">Reference proteome</keyword>
<gene>
    <name evidence="1" type="ORF">DGYR_LOCUS14146</name>
</gene>
<proteinExistence type="predicted"/>
<name>A0A7I8WFE6_9ANNE</name>
<dbReference type="AlphaFoldDB" id="A0A7I8WFE6"/>
<organism evidence="1 2">
    <name type="scientific">Dimorphilus gyrociliatus</name>
    <dbReference type="NCBI Taxonomy" id="2664684"/>
    <lineage>
        <taxon>Eukaryota</taxon>
        <taxon>Metazoa</taxon>
        <taxon>Spiralia</taxon>
        <taxon>Lophotrochozoa</taxon>
        <taxon>Annelida</taxon>
        <taxon>Polychaeta</taxon>
        <taxon>Polychaeta incertae sedis</taxon>
        <taxon>Dinophilidae</taxon>
        <taxon>Dimorphilus</taxon>
    </lineage>
</organism>